<dbReference type="GO" id="GO:0000287">
    <property type="term" value="F:magnesium ion binding"/>
    <property type="evidence" value="ECO:0007669"/>
    <property type="project" value="TreeGrafter"/>
</dbReference>
<dbReference type="CDD" id="cd07516">
    <property type="entry name" value="HAD_Pase"/>
    <property type="match status" value="1"/>
</dbReference>
<dbReference type="PROSITE" id="PS01229">
    <property type="entry name" value="COF_2"/>
    <property type="match status" value="1"/>
</dbReference>
<dbReference type="SFLD" id="SFLDG01140">
    <property type="entry name" value="C2.B:_Phosphomannomutase_and_P"/>
    <property type="match status" value="1"/>
</dbReference>
<dbReference type="PANTHER" id="PTHR10000">
    <property type="entry name" value="PHOSPHOSERINE PHOSPHATASE"/>
    <property type="match status" value="1"/>
</dbReference>
<reference evidence="1 2" key="1">
    <citation type="submission" date="2019-04" db="EMBL/GenBank/DDBJ databases">
        <title>Cohnella sp. nov. isolated from preserved vegetables.</title>
        <authorList>
            <person name="Lin S.-Y."/>
            <person name="Hung M.-H."/>
            <person name="Young C.-C."/>
        </authorList>
    </citation>
    <scope>NUCLEOTIDE SEQUENCE [LARGE SCALE GENOMIC DNA]</scope>
    <source>
        <strain evidence="1 2">CC-MHH1044</strain>
    </source>
</reference>
<dbReference type="NCBIfam" id="TIGR00099">
    <property type="entry name" value="Cof-subfamily"/>
    <property type="match status" value="1"/>
</dbReference>
<dbReference type="SFLD" id="SFLDS00003">
    <property type="entry name" value="Haloacid_Dehalogenase"/>
    <property type="match status" value="1"/>
</dbReference>
<dbReference type="GO" id="GO:0005829">
    <property type="term" value="C:cytosol"/>
    <property type="evidence" value="ECO:0007669"/>
    <property type="project" value="TreeGrafter"/>
</dbReference>
<dbReference type="Pfam" id="PF08282">
    <property type="entry name" value="Hydrolase_3"/>
    <property type="match status" value="1"/>
</dbReference>
<sequence length="255" mass="28438">MTRYKLLALDMDGTVLNSRNEISETTCEWIHRATECGITVMFATGREVQSIEPFVRQLGLQSPLVSVNGSEVWAAPGCLKIRHPLANEWVEELYELGRRSSCYYWAYTVKDVCTANNWPERIERSPDDAWLKFRFKCTDPYKLQELHSALSAVGRYELTNSSPHSIEVNPRGINKASGLREVCRMLGIRMEEVIACGDSLNDLKMIQAAGLGVAMGNAQDIVKSAADWVTGTNDEDGVAKVIQTFLLNVNCGSSR</sequence>
<dbReference type="InterPro" id="IPR000150">
    <property type="entry name" value="Cof"/>
</dbReference>
<evidence type="ECO:0000313" key="1">
    <source>
        <dbReference type="EMBL" id="THF77108.1"/>
    </source>
</evidence>
<dbReference type="SFLD" id="SFLDG01144">
    <property type="entry name" value="C2.B.4:_PGP_Like"/>
    <property type="match status" value="1"/>
</dbReference>
<dbReference type="GO" id="GO:0016791">
    <property type="term" value="F:phosphatase activity"/>
    <property type="evidence" value="ECO:0007669"/>
    <property type="project" value="UniProtKB-ARBA"/>
</dbReference>
<keyword evidence="2" id="KW-1185">Reference proteome</keyword>
<dbReference type="NCBIfam" id="TIGR01484">
    <property type="entry name" value="HAD-SF-IIB"/>
    <property type="match status" value="1"/>
</dbReference>
<proteinExistence type="predicted"/>
<dbReference type="PANTHER" id="PTHR10000:SF55">
    <property type="entry name" value="5-AMINO-6-(5-PHOSPHO-D-RIBITYLAMINO)URACIL PHOSPHATASE YCSE"/>
    <property type="match status" value="1"/>
</dbReference>
<name>A0A4S4BQ99_9BACL</name>
<dbReference type="Gene3D" id="3.30.1240.10">
    <property type="match status" value="1"/>
</dbReference>
<dbReference type="EMBL" id="SSOB01000021">
    <property type="protein sequence ID" value="THF77108.1"/>
    <property type="molecule type" value="Genomic_DNA"/>
</dbReference>
<dbReference type="Gene3D" id="3.40.50.1000">
    <property type="entry name" value="HAD superfamily/HAD-like"/>
    <property type="match status" value="1"/>
</dbReference>
<comment type="caution">
    <text evidence="1">The sequence shown here is derived from an EMBL/GenBank/DDBJ whole genome shotgun (WGS) entry which is preliminary data.</text>
</comment>
<dbReference type="PROSITE" id="PS01228">
    <property type="entry name" value="COF_1"/>
    <property type="match status" value="1"/>
</dbReference>
<accession>A0A4S4BQ99</accession>
<dbReference type="Proteomes" id="UP000310636">
    <property type="component" value="Unassembled WGS sequence"/>
</dbReference>
<dbReference type="InterPro" id="IPR023214">
    <property type="entry name" value="HAD_sf"/>
</dbReference>
<dbReference type="RefSeq" id="WP_136371056.1">
    <property type="nucleotide sequence ID" value="NZ_SSOB01000021.1"/>
</dbReference>
<dbReference type="InterPro" id="IPR036412">
    <property type="entry name" value="HAD-like_sf"/>
</dbReference>
<dbReference type="AlphaFoldDB" id="A0A4S4BQ99"/>
<dbReference type="SUPFAM" id="SSF56784">
    <property type="entry name" value="HAD-like"/>
    <property type="match status" value="1"/>
</dbReference>
<protein>
    <submittedName>
        <fullName evidence="1">HAD family phosphatase</fullName>
    </submittedName>
</protein>
<gene>
    <name evidence="1" type="ORF">E6C55_17240</name>
</gene>
<organism evidence="1 2">
    <name type="scientific">Cohnella fermenti</name>
    <dbReference type="NCBI Taxonomy" id="2565925"/>
    <lineage>
        <taxon>Bacteria</taxon>
        <taxon>Bacillati</taxon>
        <taxon>Bacillota</taxon>
        <taxon>Bacilli</taxon>
        <taxon>Bacillales</taxon>
        <taxon>Paenibacillaceae</taxon>
        <taxon>Cohnella</taxon>
    </lineage>
</organism>
<dbReference type="OrthoDB" id="9781413at2"/>
<dbReference type="InterPro" id="IPR006379">
    <property type="entry name" value="HAD-SF_hydro_IIB"/>
</dbReference>
<evidence type="ECO:0000313" key="2">
    <source>
        <dbReference type="Proteomes" id="UP000310636"/>
    </source>
</evidence>